<dbReference type="PANTHER" id="PTHR11476:SF7">
    <property type="entry name" value="HISTIDINE--TRNA LIGASE"/>
    <property type="match status" value="1"/>
</dbReference>
<organism evidence="2 3">
    <name type="scientific">Clytia hemisphaerica</name>
    <dbReference type="NCBI Taxonomy" id="252671"/>
    <lineage>
        <taxon>Eukaryota</taxon>
        <taxon>Metazoa</taxon>
        <taxon>Cnidaria</taxon>
        <taxon>Hydrozoa</taxon>
        <taxon>Hydroidolina</taxon>
        <taxon>Leptothecata</taxon>
        <taxon>Obeliida</taxon>
        <taxon>Clytiidae</taxon>
        <taxon>Clytia</taxon>
    </lineage>
</organism>
<dbReference type="SUPFAM" id="SSF55681">
    <property type="entry name" value="Class II aaRS and biotin synthetases"/>
    <property type="match status" value="1"/>
</dbReference>
<accession>A0A7M5WSK1</accession>
<dbReference type="OrthoDB" id="1906957at2759"/>
<dbReference type="EnsemblMetazoa" id="CLYHEMT010538.1">
    <property type="protein sequence ID" value="CLYHEMP010538.1"/>
    <property type="gene ID" value="CLYHEMG010538"/>
</dbReference>
<evidence type="ECO:0000259" key="1">
    <source>
        <dbReference type="Pfam" id="PF13393"/>
    </source>
</evidence>
<keyword evidence="3" id="KW-1185">Reference proteome</keyword>
<dbReference type="GO" id="GO:0004821">
    <property type="term" value="F:histidine-tRNA ligase activity"/>
    <property type="evidence" value="ECO:0007669"/>
    <property type="project" value="TreeGrafter"/>
</dbReference>
<dbReference type="PANTHER" id="PTHR11476">
    <property type="entry name" value="HISTIDYL-TRNA SYNTHETASE"/>
    <property type="match status" value="1"/>
</dbReference>
<feature type="domain" description="Class II Histidinyl-tRNA synthetase (HisRS)-like catalytic core" evidence="1">
    <location>
        <begin position="8"/>
        <end position="83"/>
    </location>
</feature>
<dbReference type="InterPro" id="IPR045864">
    <property type="entry name" value="aa-tRNA-synth_II/BPL/LPL"/>
</dbReference>
<reference evidence="2" key="1">
    <citation type="submission" date="2021-01" db="UniProtKB">
        <authorList>
            <consortium name="EnsemblMetazoa"/>
        </authorList>
    </citation>
    <scope>IDENTIFICATION</scope>
</reference>
<evidence type="ECO:0000313" key="3">
    <source>
        <dbReference type="Proteomes" id="UP000594262"/>
    </source>
</evidence>
<dbReference type="GO" id="GO:0003723">
    <property type="term" value="F:RNA binding"/>
    <property type="evidence" value="ECO:0007669"/>
    <property type="project" value="TreeGrafter"/>
</dbReference>
<dbReference type="Pfam" id="PF13393">
    <property type="entry name" value="tRNA-synt_His"/>
    <property type="match status" value="1"/>
</dbReference>
<protein>
    <recommendedName>
        <fullName evidence="1">Class II Histidinyl-tRNA synthetase (HisRS)-like catalytic core domain-containing protein</fullName>
    </recommendedName>
</protein>
<name>A0A7M5WSK1_9CNID</name>
<dbReference type="GO" id="GO:0005739">
    <property type="term" value="C:mitochondrion"/>
    <property type="evidence" value="ECO:0007669"/>
    <property type="project" value="TreeGrafter"/>
</dbReference>
<proteinExistence type="predicted"/>
<dbReference type="GO" id="GO:0006427">
    <property type="term" value="P:histidyl-tRNA aminoacylation"/>
    <property type="evidence" value="ECO:0007669"/>
    <property type="project" value="TreeGrafter"/>
</dbReference>
<dbReference type="GO" id="GO:0032543">
    <property type="term" value="P:mitochondrial translation"/>
    <property type="evidence" value="ECO:0007669"/>
    <property type="project" value="TreeGrafter"/>
</dbReference>
<dbReference type="Proteomes" id="UP000594262">
    <property type="component" value="Unplaced"/>
</dbReference>
<dbReference type="GO" id="GO:0005829">
    <property type="term" value="C:cytosol"/>
    <property type="evidence" value="ECO:0007669"/>
    <property type="project" value="TreeGrafter"/>
</dbReference>
<sequence length="100" mass="11274">SYLLSFPGGPELIEKLLNDEKFTNNKSAKEGVEDMKLLFKYCELFGCLQNVSFDLSLARGLDYYTGVIYEAVLTGLPEELMNGKTDKKKDKKKEGSCHIN</sequence>
<dbReference type="InterPro" id="IPR041715">
    <property type="entry name" value="HisRS-like_core"/>
</dbReference>
<evidence type="ECO:0000313" key="2">
    <source>
        <dbReference type="EnsemblMetazoa" id="CLYHEMP010538.1"/>
    </source>
</evidence>
<dbReference type="AlphaFoldDB" id="A0A7M5WSK1"/>
<dbReference type="Gene3D" id="3.30.930.10">
    <property type="entry name" value="Bira Bifunctional Protein, Domain 2"/>
    <property type="match status" value="1"/>
</dbReference>